<name>A0A0U1KY38_9FIRM</name>
<organism evidence="1 2">
    <name type="scientific">Sporomusa ovata</name>
    <dbReference type="NCBI Taxonomy" id="2378"/>
    <lineage>
        <taxon>Bacteria</taxon>
        <taxon>Bacillati</taxon>
        <taxon>Bacillota</taxon>
        <taxon>Negativicutes</taxon>
        <taxon>Selenomonadales</taxon>
        <taxon>Sporomusaceae</taxon>
        <taxon>Sporomusa</taxon>
    </lineage>
</organism>
<keyword evidence="2" id="KW-1185">Reference proteome</keyword>
<sequence length="38" mass="4484">MTVRIMNKFPEHAEALFEKTAKDAEDRRTSYKRLAKNS</sequence>
<gene>
    <name evidence="1" type="ORF">SpAn4DRAFT_2792</name>
</gene>
<protein>
    <submittedName>
        <fullName evidence="1">Uncharacterized protein</fullName>
    </submittedName>
</protein>
<dbReference type="AlphaFoldDB" id="A0A0U1KY38"/>
<dbReference type="Proteomes" id="UP000049855">
    <property type="component" value="Unassembled WGS sequence"/>
</dbReference>
<dbReference type="EMBL" id="CTRP01000010">
    <property type="protein sequence ID" value="CQR72332.1"/>
    <property type="molecule type" value="Genomic_DNA"/>
</dbReference>
<accession>A0A0U1KY38</accession>
<evidence type="ECO:0000313" key="2">
    <source>
        <dbReference type="Proteomes" id="UP000049855"/>
    </source>
</evidence>
<evidence type="ECO:0000313" key="1">
    <source>
        <dbReference type="EMBL" id="CQR72332.1"/>
    </source>
</evidence>
<reference evidence="2" key="1">
    <citation type="submission" date="2015-03" db="EMBL/GenBank/DDBJ databases">
        <authorList>
            <person name="Nijsse Bart"/>
        </authorList>
    </citation>
    <scope>NUCLEOTIDE SEQUENCE [LARGE SCALE GENOMIC DNA]</scope>
</reference>
<proteinExistence type="predicted"/>